<dbReference type="CDD" id="cd05013">
    <property type="entry name" value="SIS_RpiR"/>
    <property type="match status" value="1"/>
</dbReference>
<dbReference type="InterPro" id="IPR046348">
    <property type="entry name" value="SIS_dom_sf"/>
</dbReference>
<dbReference type="Pfam" id="PF01418">
    <property type="entry name" value="HTH_6"/>
    <property type="match status" value="1"/>
</dbReference>
<dbReference type="Proteomes" id="UP000636949">
    <property type="component" value="Unassembled WGS sequence"/>
</dbReference>
<sequence>MRHDETMLEKLQNGEFKLRKSEQKVANWIIDNSHEATSLNITTIAHNVGVSEPTIVRFCRAVGCKGFQEFKIRFAEELALGKINESIDIKLDDSTAVVKDKVAQYARAALANVDREIDNEQLELATNILIDSNKVVVCGFGASNCTAFDSFHKLFRMMPKVGYYPDMHMSAMAIGSLEPGDAIIAISNSGKSEALISLCKLARSNGAKVITITDPGSPVDQTASVRLNIKKQVDTGLFVPMAHRLKQLTIIDFLVYNYARLNEQRAAQRLKKTKTALTNLKQQHSII</sequence>
<keyword evidence="7" id="KW-1185">Reference proteome</keyword>
<dbReference type="SUPFAM" id="SSF53697">
    <property type="entry name" value="SIS domain"/>
    <property type="match status" value="1"/>
</dbReference>
<organism evidence="6 7">
    <name type="scientific">Cysteiniphilum litorale</name>
    <dbReference type="NCBI Taxonomy" id="2056700"/>
    <lineage>
        <taxon>Bacteria</taxon>
        <taxon>Pseudomonadati</taxon>
        <taxon>Pseudomonadota</taxon>
        <taxon>Gammaproteobacteria</taxon>
        <taxon>Thiotrichales</taxon>
        <taxon>Fastidiosibacteraceae</taxon>
        <taxon>Cysteiniphilum</taxon>
    </lineage>
</organism>
<evidence type="ECO:0000259" key="4">
    <source>
        <dbReference type="PROSITE" id="PS51071"/>
    </source>
</evidence>
<keyword evidence="1" id="KW-0805">Transcription regulation</keyword>
<evidence type="ECO:0000313" key="6">
    <source>
        <dbReference type="EMBL" id="GGF88391.1"/>
    </source>
</evidence>
<dbReference type="GO" id="GO:0003677">
    <property type="term" value="F:DNA binding"/>
    <property type="evidence" value="ECO:0007669"/>
    <property type="project" value="UniProtKB-KW"/>
</dbReference>
<dbReference type="SUPFAM" id="SSF46689">
    <property type="entry name" value="Homeodomain-like"/>
    <property type="match status" value="1"/>
</dbReference>
<feature type="domain" description="HTH rpiR-type" evidence="4">
    <location>
        <begin position="5"/>
        <end position="81"/>
    </location>
</feature>
<proteinExistence type="predicted"/>
<evidence type="ECO:0000256" key="1">
    <source>
        <dbReference type="ARBA" id="ARBA00023015"/>
    </source>
</evidence>
<dbReference type="PROSITE" id="PS51071">
    <property type="entry name" value="HTH_RPIR"/>
    <property type="match status" value="1"/>
</dbReference>
<dbReference type="InterPro" id="IPR000281">
    <property type="entry name" value="HTH_RpiR"/>
</dbReference>
<dbReference type="Gene3D" id="3.40.50.10490">
    <property type="entry name" value="Glucose-6-phosphate isomerase like protein, domain 1"/>
    <property type="match status" value="1"/>
</dbReference>
<reference evidence="6" key="1">
    <citation type="journal article" date="2014" name="Int. J. Syst. Evol. Microbiol.">
        <title>Complete genome sequence of Corynebacterium casei LMG S-19264T (=DSM 44701T), isolated from a smear-ripened cheese.</title>
        <authorList>
            <consortium name="US DOE Joint Genome Institute (JGI-PGF)"/>
            <person name="Walter F."/>
            <person name="Albersmeier A."/>
            <person name="Kalinowski J."/>
            <person name="Ruckert C."/>
        </authorList>
    </citation>
    <scope>NUCLEOTIDE SEQUENCE</scope>
    <source>
        <strain evidence="6">CGMCC 1.15758</strain>
    </source>
</reference>
<dbReference type="GO" id="GO:0003700">
    <property type="term" value="F:DNA-binding transcription factor activity"/>
    <property type="evidence" value="ECO:0007669"/>
    <property type="project" value="InterPro"/>
</dbReference>
<dbReference type="InterPro" id="IPR035472">
    <property type="entry name" value="RpiR-like_SIS"/>
</dbReference>
<dbReference type="InterPro" id="IPR001347">
    <property type="entry name" value="SIS_dom"/>
</dbReference>
<evidence type="ECO:0000256" key="2">
    <source>
        <dbReference type="ARBA" id="ARBA00023125"/>
    </source>
</evidence>
<dbReference type="Gene3D" id="1.10.10.10">
    <property type="entry name" value="Winged helix-like DNA-binding domain superfamily/Winged helix DNA-binding domain"/>
    <property type="match status" value="1"/>
</dbReference>
<dbReference type="PANTHER" id="PTHR30514:SF1">
    <property type="entry name" value="HTH-TYPE TRANSCRIPTIONAL REGULATOR HEXR-RELATED"/>
    <property type="match status" value="1"/>
</dbReference>
<dbReference type="GO" id="GO:1901135">
    <property type="term" value="P:carbohydrate derivative metabolic process"/>
    <property type="evidence" value="ECO:0007669"/>
    <property type="project" value="InterPro"/>
</dbReference>
<evidence type="ECO:0000259" key="5">
    <source>
        <dbReference type="PROSITE" id="PS51464"/>
    </source>
</evidence>
<dbReference type="PANTHER" id="PTHR30514">
    <property type="entry name" value="GLUCOKINASE"/>
    <property type="match status" value="1"/>
</dbReference>
<reference evidence="6" key="2">
    <citation type="submission" date="2020-09" db="EMBL/GenBank/DDBJ databases">
        <authorList>
            <person name="Sun Q."/>
            <person name="Zhou Y."/>
        </authorList>
    </citation>
    <scope>NUCLEOTIDE SEQUENCE</scope>
    <source>
        <strain evidence="6">CGMCC 1.15758</strain>
    </source>
</reference>
<dbReference type="InterPro" id="IPR009057">
    <property type="entry name" value="Homeodomain-like_sf"/>
</dbReference>
<protein>
    <submittedName>
        <fullName evidence="6">RpiR family transcriptional regulator</fullName>
    </submittedName>
</protein>
<keyword evidence="3" id="KW-0804">Transcription</keyword>
<accession>A0A8J2Z246</accession>
<dbReference type="AlphaFoldDB" id="A0A8J2Z246"/>
<dbReference type="InterPro" id="IPR036388">
    <property type="entry name" value="WH-like_DNA-bd_sf"/>
</dbReference>
<evidence type="ECO:0000256" key="3">
    <source>
        <dbReference type="ARBA" id="ARBA00023163"/>
    </source>
</evidence>
<dbReference type="Pfam" id="PF01380">
    <property type="entry name" value="SIS"/>
    <property type="match status" value="1"/>
</dbReference>
<dbReference type="PROSITE" id="PS51464">
    <property type="entry name" value="SIS"/>
    <property type="match status" value="1"/>
</dbReference>
<feature type="domain" description="SIS" evidence="5">
    <location>
        <begin position="125"/>
        <end position="264"/>
    </location>
</feature>
<comment type="caution">
    <text evidence="6">The sequence shown here is derived from an EMBL/GenBank/DDBJ whole genome shotgun (WGS) entry which is preliminary data.</text>
</comment>
<gene>
    <name evidence="6" type="ORF">GCM10010995_02080</name>
</gene>
<name>A0A8J2Z246_9GAMM</name>
<dbReference type="EMBL" id="BMJS01000001">
    <property type="protein sequence ID" value="GGF88391.1"/>
    <property type="molecule type" value="Genomic_DNA"/>
</dbReference>
<dbReference type="InterPro" id="IPR047640">
    <property type="entry name" value="RpiR-like"/>
</dbReference>
<dbReference type="GO" id="GO:0097367">
    <property type="term" value="F:carbohydrate derivative binding"/>
    <property type="evidence" value="ECO:0007669"/>
    <property type="project" value="InterPro"/>
</dbReference>
<evidence type="ECO:0000313" key="7">
    <source>
        <dbReference type="Proteomes" id="UP000636949"/>
    </source>
</evidence>
<keyword evidence="2" id="KW-0238">DNA-binding</keyword>